<protein>
    <submittedName>
        <fullName evidence="2">Uncharacterized protein</fullName>
    </submittedName>
</protein>
<sequence>MTDSDEFDSDDFDSDDFDSEDVDSEDVPSDPAQEWRDYEEKARKGRRLCGLGSRQGYYKGPRSKWHWWRRLYRCSTCTKFKPRTAFGTRPSSCRKCQRAQSTAYNSSPRGRVLRLFRGAQRSSKRREMPYQLPDPKKPTQVFDFFFGVVRRQGYKCAISGARLPPKAASLERQDERRGYRPDNVTVIHRDWQSTSHDGAEDGQSSSQWTAEKFREVARLRDRLRLIGSAFIPQYTLWATAAAGPLENRFFTEEQQTLRVRMLDAISGAIQRTEARREKGRDHDDVEIDVAYLAELYRRQHGRCAYTRVPLAVKGKFKWSVERKENDKGYTKLNTVLVIKEVNHGCAQWSKKKADKYWGGPVPI</sequence>
<dbReference type="Proteomes" id="UP001472866">
    <property type="component" value="Chromosome 05"/>
</dbReference>
<name>A0AAX4P8E9_9CHLO</name>
<dbReference type="AlphaFoldDB" id="A0AAX4P8E9"/>
<feature type="region of interest" description="Disordered" evidence="1">
    <location>
        <begin position="1"/>
        <end position="39"/>
    </location>
</feature>
<gene>
    <name evidence="2" type="ORF">HKI87_05g37690</name>
</gene>
<accession>A0AAX4P8E9</accession>
<reference evidence="2 3" key="1">
    <citation type="submission" date="2024-03" db="EMBL/GenBank/DDBJ databases">
        <title>Complete genome sequence of the green alga Chloropicon roscoffensis RCC1871.</title>
        <authorList>
            <person name="Lemieux C."/>
            <person name="Pombert J.-F."/>
            <person name="Otis C."/>
            <person name="Turmel M."/>
        </authorList>
    </citation>
    <scope>NUCLEOTIDE SEQUENCE [LARGE SCALE GENOMIC DNA]</scope>
    <source>
        <strain evidence="2 3">RCC1871</strain>
    </source>
</reference>
<evidence type="ECO:0000256" key="1">
    <source>
        <dbReference type="SAM" id="MobiDB-lite"/>
    </source>
</evidence>
<evidence type="ECO:0000313" key="2">
    <source>
        <dbReference type="EMBL" id="WZN62233.1"/>
    </source>
</evidence>
<dbReference type="EMBL" id="CP151505">
    <property type="protein sequence ID" value="WZN62233.1"/>
    <property type="molecule type" value="Genomic_DNA"/>
</dbReference>
<feature type="compositionally biased region" description="Acidic residues" evidence="1">
    <location>
        <begin position="1"/>
        <end position="28"/>
    </location>
</feature>
<proteinExistence type="predicted"/>
<organism evidence="2 3">
    <name type="scientific">Chloropicon roscoffensis</name>
    <dbReference type="NCBI Taxonomy" id="1461544"/>
    <lineage>
        <taxon>Eukaryota</taxon>
        <taxon>Viridiplantae</taxon>
        <taxon>Chlorophyta</taxon>
        <taxon>Chloropicophyceae</taxon>
        <taxon>Chloropicales</taxon>
        <taxon>Chloropicaceae</taxon>
        <taxon>Chloropicon</taxon>
    </lineage>
</organism>
<keyword evidence="3" id="KW-1185">Reference proteome</keyword>
<evidence type="ECO:0000313" key="3">
    <source>
        <dbReference type="Proteomes" id="UP001472866"/>
    </source>
</evidence>